<dbReference type="RefSeq" id="WP_277733974.1">
    <property type="nucleotide sequence ID" value="NZ_CP120733.1"/>
</dbReference>
<gene>
    <name evidence="1" type="ORF">P4S50_06915</name>
</gene>
<protein>
    <submittedName>
        <fullName evidence="1">Uncharacterized protein</fullName>
    </submittedName>
</protein>
<keyword evidence="2" id="KW-1185">Reference proteome</keyword>
<sequence length="237" mass="28413">MYKLYFMPHDNKLECIQVQDMRSNINVRGYIRKIDKIIERTGRYDLALNKMMKDINSYKHKLNQINKFNLDRICRKFNELVIKHGEVYKDLHYFRNTLNRTPKTLEEMLKLNKKLSKKRKWRLLGPEKSIFHMYGKDGIFNLKFVSHDGKFEAVYNKKGELLTEANDSINMGTYNYADPDDTIKHFIYDVVPYLKWGNTPNSLEPDLHDASENLLKFKMNKYAKKRYEKVRKQIEGK</sequence>
<reference evidence="1 2" key="1">
    <citation type="submission" date="2023-03" db="EMBL/GenBank/DDBJ databases">
        <title>Complete genome sequence of Tepidibacter sp. SWIR-1, isolated from a deep-sea hydrothermal vent.</title>
        <authorList>
            <person name="Li X."/>
        </authorList>
    </citation>
    <scope>NUCLEOTIDE SEQUENCE [LARGE SCALE GENOMIC DNA]</scope>
    <source>
        <strain evidence="1 2">SWIR-1</strain>
    </source>
</reference>
<name>A0ABY8EFT8_9FIRM</name>
<evidence type="ECO:0000313" key="2">
    <source>
        <dbReference type="Proteomes" id="UP001222800"/>
    </source>
</evidence>
<dbReference type="Proteomes" id="UP001222800">
    <property type="component" value="Chromosome"/>
</dbReference>
<proteinExistence type="predicted"/>
<evidence type="ECO:0000313" key="1">
    <source>
        <dbReference type="EMBL" id="WFD11801.1"/>
    </source>
</evidence>
<organism evidence="1 2">
    <name type="scientific">Tepidibacter hydrothermalis</name>
    <dbReference type="NCBI Taxonomy" id="3036126"/>
    <lineage>
        <taxon>Bacteria</taxon>
        <taxon>Bacillati</taxon>
        <taxon>Bacillota</taxon>
        <taxon>Clostridia</taxon>
        <taxon>Peptostreptococcales</taxon>
        <taxon>Peptostreptococcaceae</taxon>
        <taxon>Tepidibacter</taxon>
    </lineage>
</organism>
<dbReference type="EMBL" id="CP120733">
    <property type="protein sequence ID" value="WFD11801.1"/>
    <property type="molecule type" value="Genomic_DNA"/>
</dbReference>
<accession>A0ABY8EFT8</accession>